<feature type="domain" description="RING-type" evidence="7">
    <location>
        <begin position="23"/>
        <end position="60"/>
    </location>
</feature>
<keyword evidence="1 4" id="KW-0479">Metal-binding</keyword>
<dbReference type="Gene3D" id="3.30.40.10">
    <property type="entry name" value="Zinc/RING finger domain, C3HC4 (zinc finger)"/>
    <property type="match status" value="2"/>
</dbReference>
<sequence>MAGIDPSLVLVEEDKELNRFLYCAICLMVVNDPTQCSQCQSSFCQECIDKWRFANSNRCPHKCEGKLKLEKVHKIVKNMLDDLQIRCQYHNDGCESILTGDPVVRNKHYLECEFAKIQCKNSQCEVITTRGKMAEHSLVCEYRTQKCTKGCSKILRITEVEDHNCISALEDLIIELREECKERTEEVLECKEEIKALKAEVAVQKYIHEDIKCDGCKMSSIKTDRFCCNTCDSYNLCLFCYCRNSHKQHNFTIYGALGVLILHESKTPEKVNPDQIMKKEIFLKNVGDKIEITVFPYKQPRPLQEFKSTFSTINTNESGSVYFHFQVPSEVGVYENQFRFFCNKRHEKFGSIIKIKYEVVEP</sequence>
<dbReference type="Gene3D" id="3.30.60.90">
    <property type="match status" value="1"/>
</dbReference>
<keyword evidence="2 5" id="KW-0863">Zinc-finger</keyword>
<dbReference type="InterPro" id="IPR001293">
    <property type="entry name" value="Znf_TRAF"/>
</dbReference>
<dbReference type="PROSITE" id="PS50135">
    <property type="entry name" value="ZF_ZZ_2"/>
    <property type="match status" value="1"/>
</dbReference>
<accession>A0AAD2CWQ5</accession>
<comment type="caution">
    <text evidence="10">The sequence shown here is derived from an EMBL/GenBank/DDBJ whole genome shotgun (WGS) entry which is preliminary data.</text>
</comment>
<keyword evidence="11" id="KW-1185">Reference proteome</keyword>
<evidence type="ECO:0000259" key="8">
    <source>
        <dbReference type="PROSITE" id="PS50135"/>
    </source>
</evidence>
<proteinExistence type="predicted"/>
<evidence type="ECO:0000256" key="2">
    <source>
        <dbReference type="ARBA" id="ARBA00022771"/>
    </source>
</evidence>
<reference evidence="10" key="1">
    <citation type="submission" date="2023-07" db="EMBL/GenBank/DDBJ databases">
        <authorList>
            <consortium name="AG Swart"/>
            <person name="Singh M."/>
            <person name="Singh A."/>
            <person name="Seah K."/>
            <person name="Emmerich C."/>
        </authorList>
    </citation>
    <scope>NUCLEOTIDE SEQUENCE</scope>
    <source>
        <strain evidence="10">DP1</strain>
    </source>
</reference>
<organism evidence="10 11">
    <name type="scientific">Euplotes crassus</name>
    <dbReference type="NCBI Taxonomy" id="5936"/>
    <lineage>
        <taxon>Eukaryota</taxon>
        <taxon>Sar</taxon>
        <taxon>Alveolata</taxon>
        <taxon>Ciliophora</taxon>
        <taxon>Intramacronucleata</taxon>
        <taxon>Spirotrichea</taxon>
        <taxon>Hypotrichia</taxon>
        <taxon>Euplotida</taxon>
        <taxon>Euplotidae</taxon>
        <taxon>Moneuplotes</taxon>
    </lineage>
</organism>
<dbReference type="InterPro" id="IPR000433">
    <property type="entry name" value="Znf_ZZ"/>
</dbReference>
<dbReference type="InterPro" id="IPR043145">
    <property type="entry name" value="Znf_ZZ_sf"/>
</dbReference>
<evidence type="ECO:0000313" key="11">
    <source>
        <dbReference type="Proteomes" id="UP001295684"/>
    </source>
</evidence>
<evidence type="ECO:0000256" key="5">
    <source>
        <dbReference type="PROSITE-ProRule" id="PRU00228"/>
    </source>
</evidence>
<evidence type="ECO:0000256" key="6">
    <source>
        <dbReference type="SAM" id="Coils"/>
    </source>
</evidence>
<evidence type="ECO:0000256" key="1">
    <source>
        <dbReference type="ARBA" id="ARBA00022723"/>
    </source>
</evidence>
<dbReference type="InterPro" id="IPR013083">
    <property type="entry name" value="Znf_RING/FYVE/PHD"/>
</dbReference>
<feature type="domain" description="ZZ-type" evidence="8">
    <location>
        <begin position="208"/>
        <end position="259"/>
    </location>
</feature>
<dbReference type="PANTHER" id="PTHR10131">
    <property type="entry name" value="TNF RECEPTOR ASSOCIATED FACTOR"/>
    <property type="match status" value="1"/>
</dbReference>
<dbReference type="PANTHER" id="PTHR10131:SF94">
    <property type="entry name" value="TNF RECEPTOR-ASSOCIATED FACTOR 4"/>
    <property type="match status" value="1"/>
</dbReference>
<dbReference type="GO" id="GO:0008270">
    <property type="term" value="F:zinc ion binding"/>
    <property type="evidence" value="ECO:0007669"/>
    <property type="project" value="UniProtKB-KW"/>
</dbReference>
<keyword evidence="6" id="KW-0175">Coiled coil</keyword>
<feature type="coiled-coil region" evidence="6">
    <location>
        <begin position="166"/>
        <end position="200"/>
    </location>
</feature>
<dbReference type="SMART" id="SM00291">
    <property type="entry name" value="ZnF_ZZ"/>
    <property type="match status" value="1"/>
</dbReference>
<evidence type="ECO:0000313" key="10">
    <source>
        <dbReference type="EMBL" id="CAI2373519.1"/>
    </source>
</evidence>
<evidence type="ECO:0000259" key="7">
    <source>
        <dbReference type="PROSITE" id="PS50089"/>
    </source>
</evidence>
<dbReference type="AlphaFoldDB" id="A0AAD2CWQ5"/>
<dbReference type="PROSITE" id="PS50145">
    <property type="entry name" value="ZF_TRAF"/>
    <property type="match status" value="1"/>
</dbReference>
<gene>
    <name evidence="10" type="ORF">ECRASSUSDP1_LOCUS14865</name>
</gene>
<dbReference type="EMBL" id="CAMPGE010014870">
    <property type="protein sequence ID" value="CAI2373519.1"/>
    <property type="molecule type" value="Genomic_DNA"/>
</dbReference>
<name>A0AAD2CWQ5_EUPCR</name>
<keyword evidence="3 4" id="KW-0862">Zinc</keyword>
<dbReference type="SUPFAM" id="SSF57850">
    <property type="entry name" value="RING/U-box"/>
    <property type="match status" value="2"/>
</dbReference>
<evidence type="ECO:0000259" key="9">
    <source>
        <dbReference type="PROSITE" id="PS50145"/>
    </source>
</evidence>
<dbReference type="Proteomes" id="UP001295684">
    <property type="component" value="Unassembled WGS sequence"/>
</dbReference>
<evidence type="ECO:0000256" key="4">
    <source>
        <dbReference type="PROSITE-ProRule" id="PRU00207"/>
    </source>
</evidence>
<protein>
    <submittedName>
        <fullName evidence="10">Uncharacterized protein</fullName>
    </submittedName>
</protein>
<dbReference type="InterPro" id="IPR001841">
    <property type="entry name" value="Znf_RING"/>
</dbReference>
<feature type="domain" description="TRAF-type" evidence="9">
    <location>
        <begin position="108"/>
        <end position="151"/>
    </location>
</feature>
<evidence type="ECO:0000256" key="3">
    <source>
        <dbReference type="ARBA" id="ARBA00022833"/>
    </source>
</evidence>
<feature type="zinc finger region" description="TRAF-type" evidence="4">
    <location>
        <begin position="108"/>
        <end position="151"/>
    </location>
</feature>
<dbReference type="PROSITE" id="PS50089">
    <property type="entry name" value="ZF_RING_2"/>
    <property type="match status" value="1"/>
</dbReference>
<dbReference type="SUPFAM" id="SSF49599">
    <property type="entry name" value="TRAF domain-like"/>
    <property type="match status" value="1"/>
</dbReference>
<dbReference type="PROSITE" id="PS01357">
    <property type="entry name" value="ZF_ZZ_1"/>
    <property type="match status" value="1"/>
</dbReference>